<evidence type="ECO:0000259" key="2">
    <source>
        <dbReference type="PROSITE" id="PS51127"/>
    </source>
</evidence>
<dbReference type="HOGENOM" id="CLU_367871_0_0_2"/>
<protein>
    <submittedName>
        <fullName evidence="3">Adhesin-like protein</fullName>
    </submittedName>
</protein>
<feature type="domain" description="Big-1" evidence="2">
    <location>
        <begin position="666"/>
        <end position="757"/>
    </location>
</feature>
<dbReference type="eggNOG" id="arCOG02488">
    <property type="taxonomic scope" value="Archaea"/>
</dbReference>
<dbReference type="GeneID" id="8770729"/>
<dbReference type="PATRIC" id="fig|634498.28.peg.1078"/>
<dbReference type="RefSeq" id="WP_012955878.1">
    <property type="nucleotide sequence ID" value="NC_013790.1"/>
</dbReference>
<dbReference type="InterPro" id="IPR003344">
    <property type="entry name" value="Big_1_dom"/>
</dbReference>
<dbReference type="AlphaFoldDB" id="D3E317"/>
<dbReference type="InterPro" id="IPR013783">
    <property type="entry name" value="Ig-like_fold"/>
</dbReference>
<organism evidence="3 4">
    <name type="scientific">Methanobrevibacter ruminantium (strain ATCC 35063 / DSM 1093 / JCM 13430 / OCM 146 / M1)</name>
    <name type="common">Methanobacterium ruminantium</name>
    <dbReference type="NCBI Taxonomy" id="634498"/>
    <lineage>
        <taxon>Archaea</taxon>
        <taxon>Methanobacteriati</taxon>
        <taxon>Methanobacteriota</taxon>
        <taxon>Methanomada group</taxon>
        <taxon>Methanobacteria</taxon>
        <taxon>Methanobacteriales</taxon>
        <taxon>Methanobacteriaceae</taxon>
        <taxon>Methanobrevibacter</taxon>
    </lineage>
</organism>
<keyword evidence="4" id="KW-1185">Reference proteome</keyword>
<reference evidence="3 4" key="1">
    <citation type="journal article" date="2010" name="PLoS ONE">
        <title>The genome sequence of the rumen methanogen Methanobrevibacter ruminantium reveals new possibilities for controlling ruminant methane emissions.</title>
        <authorList>
            <person name="Leahy S.C."/>
            <person name="Kelly W.J."/>
            <person name="Altermann E."/>
            <person name="Ronimus R.S."/>
            <person name="Yeoman C.J."/>
            <person name="Pacheco D.M."/>
            <person name="Li D."/>
            <person name="Kong Z."/>
            <person name="McTavish S."/>
            <person name="Sang C."/>
            <person name="Lambie S.C."/>
            <person name="Janssen P.H."/>
            <person name="Dey D."/>
            <person name="Attwood G.T."/>
        </authorList>
    </citation>
    <scope>NUCLEOTIDE SEQUENCE [LARGE SCALE GENOMIC DNA]</scope>
    <source>
        <strain evidence="4">ATCC 35063 / DSM 1093 / JCM 13430 / OCM 146 / M1</strain>
    </source>
</reference>
<dbReference type="KEGG" id="mru:mru_1077"/>
<dbReference type="Proteomes" id="UP000008680">
    <property type="component" value="Chromosome"/>
</dbReference>
<dbReference type="STRING" id="634498.mru_1077"/>
<sequence length="757" mass="82364">MKIRYKNLLKVFTIFLVLLISCGFASAVSDLDEGNSANIVDNGDLSLSDNMMSDSANNCKNLETIEESHTFSEKSTVKDVSYGLSTPIDGNTFEDIQIAIDDAQDGDTIQLNGTYLGNGSPIIFSKNLTIGGSGETILDANGLSGIINSSSEKIVLKDLTFVNGSGFTVDLRENNGDNLKYCSIINCSFEKCYGDKNSAVICLNGSGIILDCDFHYTNCTINIMGSEDVSILNSSFNYTGGYAIHSNSSTIVKACDFYFNSFFETYYENTNKVYNGNIVDLCKNSSISDCMFKGTYYETIIDSLVDSNTYQFSTLHVCDEVDVINCTFIRSITEFSGSAIYHFGNGSIINCTFINNSAGGSHGTPSYLYTQDGVVYIGSDDCLVLNCTFINCHSNTFGGALYINARNCYVINSTFIKNSAYEGGAIYLAQGDCYVINPVFSNNKANHSLYNDINDLNAVSYENDTSDDNQTEKIINPSIELDYLDDNLIIIFKDIEGKAISGESVSLIINNKTISVITDSNGEAKVPLNETSMVKAFYVDANGLNVSSSMMIKIVEKTNYIPIKRNSSFIDCKNMTTSAITNSKIRDGEYFVVSLKDANGKPLSNKPIQIGFNGKAYDRTTNENGSARLQINLAYVGTYTFAVCFLGDDYYNGSFVVAKIDVNAQKASLNAPSKTYKASTKTKALTATLKDAKGRLVSGKSISFTINGKSYVAKTNTNGVATVKVSLSKKGTYNFTAKLDNDKTFKTTASSGKLVIK</sequence>
<dbReference type="PROSITE" id="PS51257">
    <property type="entry name" value="PROKAR_LIPOPROTEIN"/>
    <property type="match status" value="1"/>
</dbReference>
<evidence type="ECO:0000256" key="1">
    <source>
        <dbReference type="ARBA" id="ARBA00010116"/>
    </source>
</evidence>
<comment type="similarity">
    <text evidence="1">Belongs to the intimin/invasin family.</text>
</comment>
<dbReference type="eggNOG" id="arCOG02555">
    <property type="taxonomic scope" value="Archaea"/>
</dbReference>
<dbReference type="InterPro" id="IPR008964">
    <property type="entry name" value="Invasin/intimin_cell_adhesion"/>
</dbReference>
<dbReference type="EMBL" id="CP001719">
    <property type="protein sequence ID" value="ADC46928.1"/>
    <property type="molecule type" value="Genomic_DNA"/>
</dbReference>
<evidence type="ECO:0000313" key="4">
    <source>
        <dbReference type="Proteomes" id="UP000008680"/>
    </source>
</evidence>
<proteinExistence type="inferred from homology"/>
<dbReference type="SMART" id="SM00710">
    <property type="entry name" value="PbH1"/>
    <property type="match status" value="6"/>
</dbReference>
<evidence type="ECO:0000313" key="3">
    <source>
        <dbReference type="EMBL" id="ADC46928.1"/>
    </source>
</evidence>
<name>D3E317_METRM</name>
<dbReference type="InterPro" id="IPR011050">
    <property type="entry name" value="Pectin_lyase_fold/virulence"/>
</dbReference>
<dbReference type="SUPFAM" id="SSF49373">
    <property type="entry name" value="Invasin/intimin cell-adhesion fragments"/>
    <property type="match status" value="1"/>
</dbReference>
<dbReference type="Gene3D" id="2.60.40.10">
    <property type="entry name" value="Immunoglobulins"/>
    <property type="match status" value="2"/>
</dbReference>
<dbReference type="PROSITE" id="PS51127">
    <property type="entry name" value="BIG1"/>
    <property type="match status" value="1"/>
</dbReference>
<dbReference type="SUPFAM" id="SSF51126">
    <property type="entry name" value="Pectin lyase-like"/>
    <property type="match status" value="2"/>
</dbReference>
<accession>D3E317</accession>
<gene>
    <name evidence="3" type="ordered locus">mru_1077</name>
</gene>
<dbReference type="InterPro" id="IPR006626">
    <property type="entry name" value="PbH1"/>
</dbReference>
<dbReference type="SMART" id="SM00634">
    <property type="entry name" value="BID_1"/>
    <property type="match status" value="1"/>
</dbReference>